<evidence type="ECO:0000313" key="13">
    <source>
        <dbReference type="Proteomes" id="UP000612893"/>
    </source>
</evidence>
<evidence type="ECO:0000259" key="11">
    <source>
        <dbReference type="Pfam" id="PF13490"/>
    </source>
</evidence>
<dbReference type="GO" id="GO:0005886">
    <property type="term" value="C:plasma membrane"/>
    <property type="evidence" value="ECO:0007669"/>
    <property type="project" value="UniProtKB-SubCell"/>
</dbReference>
<dbReference type="AlphaFoldDB" id="A0A934K8Z0"/>
<dbReference type="Pfam" id="PF13490">
    <property type="entry name" value="zf-HC2"/>
    <property type="match status" value="1"/>
</dbReference>
<feature type="domain" description="Anti-sigma K factor RskA C-terminal" evidence="10">
    <location>
        <begin position="109"/>
        <end position="242"/>
    </location>
</feature>
<dbReference type="RefSeq" id="WP_338204365.1">
    <property type="nucleotide sequence ID" value="NZ_JAEKNR010000209.1"/>
</dbReference>
<dbReference type="Proteomes" id="UP000612893">
    <property type="component" value="Unassembled WGS sequence"/>
</dbReference>
<dbReference type="InterPro" id="IPR018764">
    <property type="entry name" value="RskA_C"/>
</dbReference>
<keyword evidence="6" id="KW-0472">Membrane</keyword>
<keyword evidence="5" id="KW-1133">Transmembrane helix</keyword>
<comment type="subcellular location">
    <subcellularLocation>
        <location evidence="2">Cell membrane</location>
    </subcellularLocation>
    <subcellularLocation>
        <location evidence="1">Membrane</location>
        <topology evidence="1">Single-pass membrane protein</topology>
    </subcellularLocation>
</comment>
<sequence>MSVDHEELESSIAAYVLGSADPEDEDRLRAHLGGCASCRELAARLAPGVSSLALEPEPVKPPRRLEDRVVAAAAATRGAKAPTVRGIRRVRLPGPPRVRVGFPGLRAGLAAAAVLLFAAGAFTGSSLDRLGAQRPAAPPPAAEVQRYQLTGSGPMAGVQANAVYLKRDSLTLVDFKYMPAPAPGQLYELWLITGDGRAVPAGVFSPESDGSKVVLVDRNLGGVKSVAVTSEPAPNGSPAPSQAPQLVGRIA</sequence>
<protein>
    <recommendedName>
        <fullName evidence="8">Regulator of SigK</fullName>
    </recommendedName>
    <alternativeName>
        <fullName evidence="7">Sigma-K anti-sigma factor RskA</fullName>
    </alternativeName>
</protein>
<evidence type="ECO:0000313" key="12">
    <source>
        <dbReference type="EMBL" id="MBJ7600505.1"/>
    </source>
</evidence>
<dbReference type="PANTHER" id="PTHR37461">
    <property type="entry name" value="ANTI-SIGMA-K FACTOR RSKA"/>
    <property type="match status" value="1"/>
</dbReference>
<keyword evidence="13" id="KW-1185">Reference proteome</keyword>
<keyword evidence="3" id="KW-1003">Cell membrane</keyword>
<dbReference type="InterPro" id="IPR027383">
    <property type="entry name" value="Znf_put"/>
</dbReference>
<keyword evidence="4" id="KW-0812">Transmembrane</keyword>
<feature type="region of interest" description="Disordered" evidence="9">
    <location>
        <begin position="228"/>
        <end position="251"/>
    </location>
</feature>
<evidence type="ECO:0000256" key="9">
    <source>
        <dbReference type="SAM" id="MobiDB-lite"/>
    </source>
</evidence>
<dbReference type="Pfam" id="PF10099">
    <property type="entry name" value="RskA_C"/>
    <property type="match status" value="1"/>
</dbReference>
<evidence type="ECO:0000256" key="3">
    <source>
        <dbReference type="ARBA" id="ARBA00022475"/>
    </source>
</evidence>
<evidence type="ECO:0000256" key="8">
    <source>
        <dbReference type="ARBA" id="ARBA00030803"/>
    </source>
</evidence>
<organism evidence="12 13">
    <name type="scientific">Candidatus Nephthysia bennettiae</name>
    <dbReference type="NCBI Taxonomy" id="3127016"/>
    <lineage>
        <taxon>Bacteria</taxon>
        <taxon>Bacillati</taxon>
        <taxon>Candidatus Dormiibacterota</taxon>
        <taxon>Candidatus Dormibacteria</taxon>
        <taxon>Candidatus Dormibacterales</taxon>
        <taxon>Candidatus Dormibacteraceae</taxon>
        <taxon>Candidatus Nephthysia</taxon>
    </lineage>
</organism>
<accession>A0A934K8Z0</accession>
<name>A0A934K8Z0_9BACT</name>
<feature type="domain" description="Putative zinc-finger" evidence="11">
    <location>
        <begin position="8"/>
        <end position="39"/>
    </location>
</feature>
<reference evidence="12" key="1">
    <citation type="submission" date="2020-10" db="EMBL/GenBank/DDBJ databases">
        <title>Ca. Dormibacterota MAGs.</title>
        <authorList>
            <person name="Montgomery K."/>
        </authorList>
    </citation>
    <scope>NUCLEOTIDE SEQUENCE [LARGE SCALE GENOMIC DNA]</scope>
    <source>
        <strain evidence="12">SC8812_S17_10</strain>
    </source>
</reference>
<dbReference type="Gene3D" id="1.10.10.1320">
    <property type="entry name" value="Anti-sigma factor, zinc-finger domain"/>
    <property type="match status" value="1"/>
</dbReference>
<evidence type="ECO:0000256" key="7">
    <source>
        <dbReference type="ARBA" id="ARBA00029829"/>
    </source>
</evidence>
<proteinExistence type="predicted"/>
<evidence type="ECO:0000256" key="1">
    <source>
        <dbReference type="ARBA" id="ARBA00004167"/>
    </source>
</evidence>
<evidence type="ECO:0000256" key="2">
    <source>
        <dbReference type="ARBA" id="ARBA00004236"/>
    </source>
</evidence>
<evidence type="ECO:0000256" key="4">
    <source>
        <dbReference type="ARBA" id="ARBA00022692"/>
    </source>
</evidence>
<dbReference type="PANTHER" id="PTHR37461:SF1">
    <property type="entry name" value="ANTI-SIGMA-K FACTOR RSKA"/>
    <property type="match status" value="1"/>
</dbReference>
<evidence type="ECO:0000256" key="5">
    <source>
        <dbReference type="ARBA" id="ARBA00022989"/>
    </source>
</evidence>
<comment type="caution">
    <text evidence="12">The sequence shown here is derived from an EMBL/GenBank/DDBJ whole genome shotgun (WGS) entry which is preliminary data.</text>
</comment>
<gene>
    <name evidence="12" type="ORF">JF922_20855</name>
</gene>
<dbReference type="EMBL" id="JAEKNR010000209">
    <property type="protein sequence ID" value="MBJ7600505.1"/>
    <property type="molecule type" value="Genomic_DNA"/>
</dbReference>
<dbReference type="InterPro" id="IPR041916">
    <property type="entry name" value="Anti_sigma_zinc_sf"/>
</dbReference>
<dbReference type="InterPro" id="IPR051474">
    <property type="entry name" value="Anti-sigma-K/W_factor"/>
</dbReference>
<evidence type="ECO:0000259" key="10">
    <source>
        <dbReference type="Pfam" id="PF10099"/>
    </source>
</evidence>
<evidence type="ECO:0000256" key="6">
    <source>
        <dbReference type="ARBA" id="ARBA00023136"/>
    </source>
</evidence>